<dbReference type="GO" id="GO:0030089">
    <property type="term" value="C:phycobilisome"/>
    <property type="evidence" value="ECO:0007669"/>
    <property type="project" value="UniProtKB-KW"/>
</dbReference>
<dbReference type="GO" id="GO:0016829">
    <property type="term" value="F:lyase activity"/>
    <property type="evidence" value="ECO:0007669"/>
    <property type="project" value="UniProtKB-KW"/>
</dbReference>
<reference evidence="7" key="2">
    <citation type="journal article" date="2022" name="Microbiol. Resour. Announc.">
        <title>Metagenome Sequencing to Explore Phylogenomics of Terrestrial Cyanobacteria.</title>
        <authorList>
            <person name="Ward R.D."/>
            <person name="Stajich J.E."/>
            <person name="Johansen J.R."/>
            <person name="Huntemann M."/>
            <person name="Clum A."/>
            <person name="Foster B."/>
            <person name="Foster B."/>
            <person name="Roux S."/>
            <person name="Palaniappan K."/>
            <person name="Varghese N."/>
            <person name="Mukherjee S."/>
            <person name="Reddy T.B.K."/>
            <person name="Daum C."/>
            <person name="Copeland A."/>
            <person name="Chen I.A."/>
            <person name="Ivanova N.N."/>
            <person name="Kyrpides N.C."/>
            <person name="Shapiro N."/>
            <person name="Eloe-Fadrosh E.A."/>
            <person name="Pietrasiak N."/>
        </authorList>
    </citation>
    <scope>NUCLEOTIDE SEQUENCE</scope>
    <source>
        <strain evidence="7">GSE-NOS-MK-12-04C</strain>
    </source>
</reference>
<evidence type="ECO:0000256" key="1">
    <source>
        <dbReference type="ARBA" id="ARBA00009299"/>
    </source>
</evidence>
<reference evidence="7" key="1">
    <citation type="submission" date="2021-05" db="EMBL/GenBank/DDBJ databases">
        <authorList>
            <person name="Pietrasiak N."/>
            <person name="Ward R."/>
            <person name="Stajich J.E."/>
            <person name="Kurbessoian T."/>
        </authorList>
    </citation>
    <scope>NUCLEOTIDE SEQUENCE</scope>
    <source>
        <strain evidence="7">GSE-NOS-MK-12-04C</strain>
    </source>
</reference>
<dbReference type="PANTHER" id="PTHR46844">
    <property type="entry name" value="SLR5058 PROTEIN"/>
    <property type="match status" value="1"/>
</dbReference>
<dbReference type="Pfam" id="PF12770">
    <property type="entry name" value="CHAT"/>
    <property type="match status" value="1"/>
</dbReference>
<evidence type="ECO:0000256" key="4">
    <source>
        <dbReference type="ARBA" id="ARBA00023239"/>
    </source>
</evidence>
<evidence type="ECO:0000256" key="2">
    <source>
        <dbReference type="ARBA" id="ARBA00022549"/>
    </source>
</evidence>
<dbReference type="EMBL" id="JAHHGZ010000025">
    <property type="protein sequence ID" value="MBW4669949.1"/>
    <property type="molecule type" value="Genomic_DNA"/>
</dbReference>
<dbReference type="Pfam" id="PF05729">
    <property type="entry name" value="NACHT"/>
    <property type="match status" value="1"/>
</dbReference>
<keyword evidence="5" id="KW-0175">Coiled coil</keyword>
<keyword evidence="2" id="KW-0042">Antenna complex</keyword>
<dbReference type="PANTHER" id="PTHR46844:SF1">
    <property type="entry name" value="SLR5058 PROTEIN"/>
    <property type="match status" value="1"/>
</dbReference>
<dbReference type="InterPro" id="IPR024983">
    <property type="entry name" value="CHAT_dom"/>
</dbReference>
<comment type="caution">
    <text evidence="7">The sequence shown here is derived from an EMBL/GenBank/DDBJ whole genome shotgun (WGS) entry which is preliminary data.</text>
</comment>
<dbReference type="SUPFAM" id="SSF52540">
    <property type="entry name" value="P-loop containing nucleoside triphosphate hydrolases"/>
    <property type="match status" value="2"/>
</dbReference>
<evidence type="ECO:0000256" key="3">
    <source>
        <dbReference type="ARBA" id="ARBA00022738"/>
    </source>
</evidence>
<evidence type="ECO:0000256" key="5">
    <source>
        <dbReference type="SAM" id="Coils"/>
    </source>
</evidence>
<dbReference type="Proteomes" id="UP000729701">
    <property type="component" value="Unassembled WGS sequence"/>
</dbReference>
<dbReference type="SUPFAM" id="SSF48371">
    <property type="entry name" value="ARM repeat"/>
    <property type="match status" value="2"/>
</dbReference>
<proteinExistence type="inferred from homology"/>
<evidence type="ECO:0000313" key="8">
    <source>
        <dbReference type="Proteomes" id="UP000729701"/>
    </source>
</evidence>
<accession>A0A951QP54</accession>
<dbReference type="InterPro" id="IPR011989">
    <property type="entry name" value="ARM-like"/>
</dbReference>
<dbReference type="InterPro" id="IPR016024">
    <property type="entry name" value="ARM-type_fold"/>
</dbReference>
<dbReference type="InterPro" id="IPR027417">
    <property type="entry name" value="P-loop_NTPase"/>
</dbReference>
<evidence type="ECO:0000313" key="7">
    <source>
        <dbReference type="EMBL" id="MBW4669949.1"/>
    </source>
</evidence>
<keyword evidence="4" id="KW-0456">Lyase</keyword>
<sequence length="2337" mass="265554">METLKLYLSPLDTKQFKVIVTTQGEVVTSLPFFDGEIDRRTTLIKVLEASRFQANLFQDNEQDWMVKSGILSPNKKAFHQDYLKNIGKSLYKSLFPQQVEKLLSVAIEKAGDKTLLIRLTFPGNVAKTRLADYPWELLHDDQRFLLHSNISIYRYIAYPSPLPSFTWERPVNVLLISPTASYQTEESKKAEETEAQSAIRNVLKKAKDKKYINFEELKPATHKQLIDYLNQHQGENAPHVLHFNGHGLFGRVCLNPKCRKTYTGSEVSREQCRKCGQQLPNPQGYLVFQDEEEKPDYISAEQFGAALEQVGLADGSNKPGRIALVVLTACQSAMAVTGDSVFNGTAQNLIGHRIPAVVAMQYSVEIPSATKFTEDFYRSLVPKNSLIVATNQARVAMGVGGNQWYRPVLYMRVNTIEPGLPPQQKIENAEAYLAEKELLDRYLHWLIEQNCELELPGLPGGKYHPVELETVYVALRGDLSNPYEREQSQAILEQQARQKNLFADKELTKEQEYQIFKDIIRSLALAPIPVSIEERDRPHLFNKPNERTITLGEAVQQERRLVILGDPGSGKTTLCRWLVLKLARAYLLKKPEVLVPIHHVNPAADETDELVSLGSTRIPIFVRVASFANARNAKPQLRLAQFLGHHLGSDYENIVADSRGRKIDSHTLNKVFLNLFETGRVILLLDGLDEIANPTIRSEIVKEIDLFIKALIPDNVGSPCDGGNQVIITSRIVGYQMAPLSNQSAHLTIEPMSERAINRFCDVWMKAIHKVSIPPERWNTQAETAAIQEATELKGAIADLQQRGAGDLASNPLLITILALIFRNGQKQQGKASFPQQRVKLYETAVNILIDKWRERAIRKGEREFGQEEVIKILVPLAAHIHETSNIGVVNDDDLEQILKQHLSNLDAAQFQQVVREEVGLLAARGEGVYGFLHLTFQEYLAGYWLIEQREGISERLLEKLSSPRWREPILMALGQLSVELNETTLQTLLLEMLNKPDTLGHLVPRTILLFVAALPEMVKVPDRVVEELTFQLLRAYAQRTTLERFPLLREQLEQAFCQLTKEKHFNIVERVLRKVLAHKISEHSEQIFASVTLMRISRCYTIRLARALADIWIHDSEEWNWPIDNALRDIAVNFPDLLPDKPGSLRSKLLTKPKLAEKFLANPMWVRLGIAIYGGFDTSISKRITETKDKIAQINYEQQQILNIPQSSQSKETIERLNKDLAEWNATLENLKNNGHQFSIKRIHRDSSLTPLLLEALQNERSPDSLIPKLWEKWKSENSLIVKIDICLALAALGEPIAPILQKDIFLTQQVISHILRLIRFLENVVQSASSATIKSLKELGGCTWEHWTDLVVATLNVRLAFQQEPYNLLELEELAHELYKPLILAETLQYFFSGANDDPVYNLAVVIDTDGNQLSNPPIKLAQALANTYLSTNSQWNKRIGWSLEKIPPRAVEQLDILAAALDALVTIPKDFDFFRGWLLVQLAPLLQENGLVIEAIIIAVSLSDKFQARSETIEVLIKFQENLSDLLADPYPEISLLQALQTIDDPYLRFRGYLRLMENNPFFQIPFVVKSSDFSEFNFLIVNAQEAAYAIKDFSRKEWAFEQLAWIGHSTKKLRWLQQAVQVAEKVSDFENRARAYARLASYFSLEQGLKLFLSALDNVKKIPDIRKKTETLVLFRESLNRYPQAYSCFQEAVSSLDTWNQAKALGFNAPLFQKYVTELGEINNETTSLVLGAIFNDLQLQFSLPHDLGRLWSALLSTQKLFALEALCQRAKKKTLLLTQEATAALNQLIKEGDVETVSRLIPLVQSPDSRSIPILEDWLVHLDPLIKQYIYLLIAEAGKISEQTVPTLIELLTCSEDRTRYRAALALHGNRFNSILLKTSTLGVNTLLELAQKSIELLEDNSPQFSLVIAWAFERIYHNNGQIIETLVQISKSHTVDSEKALLVLRHIKLISANVWLIFLKELREGTSEIQGAFLHSLCMLLARNCITERMWQEALLILRNVNSEVLEAYEFILDQPAKLVESASLAWETLKDNSKVVSNIILEAENIFTKHKQNLLEVLQNEDSSILKNLLASVGNLYLANQSFTDRINSASASVEQKPQLLEILITWLEIKLQENPFEQDFKRFMIGDLLCVVAACAERLPNTFYNKVSSSSTLQTRLLEVVEYHNTFPGRQAALVLLSYFYSVTEETIAAFKVALRDVIEVQDVAIQTIDRYREIDPNELPQLFEDLLDLSPAVGFATAQMLAVIARNVYLKPYLREEIIRAFVKAIDDDFSKRDVYLFVKEEVPYQNHVYRIKYKGQLDEIFYKIVTQLSGITDIGKRKGLVSEDNTI</sequence>
<dbReference type="Gene3D" id="3.40.50.300">
    <property type="entry name" value="P-loop containing nucleotide triphosphate hydrolases"/>
    <property type="match status" value="1"/>
</dbReference>
<evidence type="ECO:0000259" key="6">
    <source>
        <dbReference type="PROSITE" id="PS50837"/>
    </source>
</evidence>
<dbReference type="Gene3D" id="1.25.10.10">
    <property type="entry name" value="Leucine-rich Repeat Variant"/>
    <property type="match status" value="1"/>
</dbReference>
<comment type="similarity">
    <text evidence="1">Belongs to the CpcE/RpcE/PecE family.</text>
</comment>
<dbReference type="InterPro" id="IPR007111">
    <property type="entry name" value="NACHT_NTPase"/>
</dbReference>
<gene>
    <name evidence="7" type="ORF">KME60_21680</name>
</gene>
<keyword evidence="3" id="KW-0605">Phycobilisome</keyword>
<feature type="coiled-coil region" evidence="5">
    <location>
        <begin position="1208"/>
        <end position="1235"/>
    </location>
</feature>
<dbReference type="PROSITE" id="PS50837">
    <property type="entry name" value="NACHT"/>
    <property type="match status" value="1"/>
</dbReference>
<feature type="domain" description="NACHT" evidence="6">
    <location>
        <begin position="559"/>
        <end position="731"/>
    </location>
</feature>
<protein>
    <submittedName>
        <fullName evidence="7">CHAT domain-containing protein</fullName>
    </submittedName>
</protein>
<organism evidence="7 8">
    <name type="scientific">Cyanomargarita calcarea GSE-NOS-MK-12-04C</name>
    <dbReference type="NCBI Taxonomy" id="2839659"/>
    <lineage>
        <taxon>Bacteria</taxon>
        <taxon>Bacillati</taxon>
        <taxon>Cyanobacteriota</taxon>
        <taxon>Cyanophyceae</taxon>
        <taxon>Nostocales</taxon>
        <taxon>Cyanomargaritaceae</taxon>
        <taxon>Cyanomargarita</taxon>
    </lineage>
</organism>
<name>A0A951QP54_9CYAN</name>